<name>A0A2U3Q432_9BRAD</name>
<sequence>MSTSVARIDGVLWSEWSHPIRPLRARPVHAEITEVSLQTRCREHALRAYSEKERQDVSLGRERSKNKQRCSQKGWTAKISAAI</sequence>
<reference evidence="2 3" key="1">
    <citation type="submission" date="2018-03" db="EMBL/GenBank/DDBJ databases">
        <authorList>
            <person name="Gully D."/>
        </authorList>
    </citation>
    <scope>NUCLEOTIDE SEQUENCE [LARGE SCALE GENOMIC DNA]</scope>
    <source>
        <strain evidence="2">ORS3257</strain>
    </source>
</reference>
<feature type="region of interest" description="Disordered" evidence="1">
    <location>
        <begin position="52"/>
        <end position="83"/>
    </location>
</feature>
<accession>A0A2U3Q432</accession>
<evidence type="ECO:0000313" key="3">
    <source>
        <dbReference type="Proteomes" id="UP000246085"/>
    </source>
</evidence>
<dbReference type="EMBL" id="LS398110">
    <property type="protein sequence ID" value="SPP96108.1"/>
    <property type="molecule type" value="Genomic_DNA"/>
</dbReference>
<dbReference type="KEGG" id="bvz:BRAD3257_5152"/>
<organism evidence="2 3">
    <name type="scientific">Bradyrhizobium vignae</name>
    <dbReference type="NCBI Taxonomy" id="1549949"/>
    <lineage>
        <taxon>Bacteria</taxon>
        <taxon>Pseudomonadati</taxon>
        <taxon>Pseudomonadota</taxon>
        <taxon>Alphaproteobacteria</taxon>
        <taxon>Hyphomicrobiales</taxon>
        <taxon>Nitrobacteraceae</taxon>
        <taxon>Bradyrhizobium</taxon>
    </lineage>
</organism>
<protein>
    <submittedName>
        <fullName evidence="2">Uncharacterized protein</fullName>
    </submittedName>
</protein>
<gene>
    <name evidence="2" type="ORF">BRAD3257_5152</name>
</gene>
<proteinExistence type="predicted"/>
<evidence type="ECO:0000256" key="1">
    <source>
        <dbReference type="SAM" id="MobiDB-lite"/>
    </source>
</evidence>
<evidence type="ECO:0000313" key="2">
    <source>
        <dbReference type="EMBL" id="SPP96108.1"/>
    </source>
</evidence>
<dbReference type="AlphaFoldDB" id="A0A2U3Q432"/>
<dbReference type="Proteomes" id="UP000246085">
    <property type="component" value="Chromosome BRAD3257"/>
</dbReference>
<feature type="compositionally biased region" description="Basic and acidic residues" evidence="1">
    <location>
        <begin position="52"/>
        <end position="65"/>
    </location>
</feature>